<accession>A0A9X0PI46</accession>
<sequence length="102" mass="12306">MTEINTTNHYYTKDFDAYKQTEDNFVANQELTVTITLNEYRNLITEKAGFEQKIDKIRNQYLEERNKVDELQKEIKSLKEKIYNLQNPCEYRTISEEELLDD</sequence>
<reference evidence="2 3" key="1">
    <citation type="journal article" date="2020" name="Access Microbiol">
        <title>Isolation and genome sequencing of Staphylococcus schleiferi subspecies coagulans from Antarctic seals.</title>
        <authorList>
            <person name="Foster G."/>
            <person name="Robb A."/>
            <person name="Paterson G.K."/>
        </authorList>
    </citation>
    <scope>NUCLEOTIDE SEQUENCE [LARGE SCALE GENOMIC DNA]</scope>
    <source>
        <strain evidence="2 3">M615/02/4</strain>
    </source>
</reference>
<dbReference type="RefSeq" id="WP_182281257.1">
    <property type="nucleotide sequence ID" value="NZ_JABTCN010000052.1"/>
</dbReference>
<organism evidence="2 3">
    <name type="scientific">Staphylococcus coagulans</name>
    <dbReference type="NCBI Taxonomy" id="74706"/>
    <lineage>
        <taxon>Bacteria</taxon>
        <taxon>Bacillati</taxon>
        <taxon>Bacillota</taxon>
        <taxon>Bacilli</taxon>
        <taxon>Bacillales</taxon>
        <taxon>Staphylococcaceae</taxon>
        <taxon>Staphylococcus</taxon>
    </lineage>
</organism>
<proteinExistence type="predicted"/>
<comment type="caution">
    <text evidence="2">The sequence shown here is derived from an EMBL/GenBank/DDBJ whole genome shotgun (WGS) entry which is preliminary data.</text>
</comment>
<feature type="coiled-coil region" evidence="1">
    <location>
        <begin position="40"/>
        <end position="88"/>
    </location>
</feature>
<evidence type="ECO:0000256" key="1">
    <source>
        <dbReference type="SAM" id="Coils"/>
    </source>
</evidence>
<dbReference type="Proteomes" id="UP000524893">
    <property type="component" value="Unassembled WGS sequence"/>
</dbReference>
<protein>
    <submittedName>
        <fullName evidence="2">Uncharacterized protein</fullName>
    </submittedName>
</protein>
<dbReference type="AlphaFoldDB" id="A0A9X0PI46"/>
<evidence type="ECO:0000313" key="2">
    <source>
        <dbReference type="EMBL" id="MBA8777467.1"/>
    </source>
</evidence>
<keyword evidence="1" id="KW-0175">Coiled coil</keyword>
<evidence type="ECO:0000313" key="3">
    <source>
        <dbReference type="Proteomes" id="UP000524893"/>
    </source>
</evidence>
<dbReference type="EMBL" id="JABTCN010000052">
    <property type="protein sequence ID" value="MBA8777467.1"/>
    <property type="molecule type" value="Genomic_DNA"/>
</dbReference>
<name>A0A9X0PI46_9STAP</name>
<gene>
    <name evidence="2" type="ORF">HR081_11360</name>
</gene>